<keyword evidence="4" id="KW-1185">Reference proteome</keyword>
<sequence length="278" mass="32176">MKEWYYIADGDRFGPLSLDELKGKIGETTKVWKQGLTKWEKAILVPELAIFFRDTPPPVPEDDRKIGRETKAFRYIHAGISSGWIFLSMLVVEIILQMLDMDDTRLYGLVLFLSLMALVRLLTGMKKYLSLLLEIRKPAININWIIVTSIPIYILMAYERGRVIDDTMYSYGILVVVLAFILNGYHYLRLAQKLSLLKRVGVTAFRNFAYLQFFYSILVFIVVIVALFFMIFTDSADFSSPLTLRQGITVLAIEMLPYLFLQFGLMKVKRNYFVQPAF</sequence>
<feature type="transmembrane region" description="Helical" evidence="1">
    <location>
        <begin position="135"/>
        <end position="156"/>
    </location>
</feature>
<keyword evidence="1" id="KW-1133">Transmembrane helix</keyword>
<keyword evidence="1" id="KW-0812">Transmembrane</keyword>
<feature type="transmembrane region" description="Helical" evidence="1">
    <location>
        <begin position="168"/>
        <end position="188"/>
    </location>
</feature>
<dbReference type="Pfam" id="PF14237">
    <property type="entry name" value="GYF_2"/>
    <property type="match status" value="1"/>
</dbReference>
<feature type="transmembrane region" description="Helical" evidence="1">
    <location>
        <begin position="244"/>
        <end position="261"/>
    </location>
</feature>
<evidence type="ECO:0000256" key="1">
    <source>
        <dbReference type="SAM" id="Phobius"/>
    </source>
</evidence>
<dbReference type="EMBL" id="BLAX01000001">
    <property type="protein sequence ID" value="GET31576.1"/>
    <property type="molecule type" value="Genomic_DNA"/>
</dbReference>
<dbReference type="Proteomes" id="UP000391834">
    <property type="component" value="Unassembled WGS sequence"/>
</dbReference>
<accession>A0A5M4AVG6</accession>
<organism evidence="3 4">
    <name type="scientific">Prolixibacter bellariivorans</name>
    <dbReference type="NCBI Taxonomy" id="314319"/>
    <lineage>
        <taxon>Bacteria</taxon>
        <taxon>Pseudomonadati</taxon>
        <taxon>Bacteroidota</taxon>
        <taxon>Bacteroidia</taxon>
        <taxon>Marinilabiliales</taxon>
        <taxon>Prolixibacteraceae</taxon>
        <taxon>Prolixibacter</taxon>
    </lineage>
</organism>
<protein>
    <recommendedName>
        <fullName evidence="2">GYF domain-containing protein</fullName>
    </recommendedName>
</protein>
<comment type="caution">
    <text evidence="3">The sequence shown here is derived from an EMBL/GenBank/DDBJ whole genome shotgun (WGS) entry which is preliminary data.</text>
</comment>
<evidence type="ECO:0000313" key="3">
    <source>
        <dbReference type="EMBL" id="GET31576.1"/>
    </source>
</evidence>
<name>A0A5M4AVG6_9BACT</name>
<dbReference type="AlphaFoldDB" id="A0A5M4AVG6"/>
<evidence type="ECO:0000259" key="2">
    <source>
        <dbReference type="Pfam" id="PF14237"/>
    </source>
</evidence>
<dbReference type="OrthoDB" id="9815705at2"/>
<feature type="transmembrane region" description="Helical" evidence="1">
    <location>
        <begin position="105"/>
        <end position="123"/>
    </location>
</feature>
<keyword evidence="1" id="KW-0472">Membrane</keyword>
<dbReference type="RefSeq" id="WP_025863801.1">
    <property type="nucleotide sequence ID" value="NZ_BLAX01000001.1"/>
</dbReference>
<evidence type="ECO:0000313" key="4">
    <source>
        <dbReference type="Proteomes" id="UP000391834"/>
    </source>
</evidence>
<feature type="transmembrane region" description="Helical" evidence="1">
    <location>
        <begin position="75"/>
        <end position="99"/>
    </location>
</feature>
<proteinExistence type="predicted"/>
<reference evidence="3 4" key="1">
    <citation type="submission" date="2019-10" db="EMBL/GenBank/DDBJ databases">
        <title>Prolixibacter strains distinguished by the presence of nitrate reductase genes were adept at nitrate-dependent anaerobic corrosion of metallic iron and carbon steel.</title>
        <authorList>
            <person name="Iino T."/>
            <person name="Shono N."/>
            <person name="Ito K."/>
            <person name="Nakamura R."/>
            <person name="Sueoka K."/>
            <person name="Harayama S."/>
            <person name="Ohkuma M."/>
        </authorList>
    </citation>
    <scope>NUCLEOTIDE SEQUENCE [LARGE SCALE GENOMIC DNA]</scope>
    <source>
        <strain evidence="3 4">JCM 13498</strain>
    </source>
</reference>
<feature type="transmembrane region" description="Helical" evidence="1">
    <location>
        <begin position="209"/>
        <end position="232"/>
    </location>
</feature>
<dbReference type="InterPro" id="IPR025640">
    <property type="entry name" value="GYF_2"/>
</dbReference>
<gene>
    <name evidence="3" type="ORF">PbJCM13498_04390</name>
</gene>
<feature type="domain" description="GYF" evidence="2">
    <location>
        <begin position="4"/>
        <end position="48"/>
    </location>
</feature>